<feature type="region of interest" description="Disordered" evidence="1">
    <location>
        <begin position="84"/>
        <end position="122"/>
    </location>
</feature>
<organism evidence="3 4">
    <name type="scientific">Microbacterium aerolatum</name>
    <dbReference type="NCBI Taxonomy" id="153731"/>
    <lineage>
        <taxon>Bacteria</taxon>
        <taxon>Bacillati</taxon>
        <taxon>Actinomycetota</taxon>
        <taxon>Actinomycetes</taxon>
        <taxon>Micrococcales</taxon>
        <taxon>Microbacteriaceae</taxon>
        <taxon>Microbacterium</taxon>
    </lineage>
</organism>
<protein>
    <submittedName>
        <fullName evidence="3">Uncharacterized protein</fullName>
    </submittedName>
</protein>
<keyword evidence="2" id="KW-0812">Transmembrane</keyword>
<comment type="caution">
    <text evidence="3">The sequence shown here is derived from an EMBL/GenBank/DDBJ whole genome shotgun (WGS) entry which is preliminary data.</text>
</comment>
<keyword evidence="4" id="KW-1185">Reference proteome</keyword>
<feature type="transmembrane region" description="Helical" evidence="2">
    <location>
        <begin position="56"/>
        <end position="80"/>
    </location>
</feature>
<name>A0A511ABJ5_9MICO</name>
<keyword evidence="2" id="KW-1133">Transmembrane helix</keyword>
<evidence type="ECO:0000313" key="4">
    <source>
        <dbReference type="Proteomes" id="UP000321225"/>
    </source>
</evidence>
<sequence>MPDAQDFAQVAHESEATPQGVAGSLCDMADGIEQLMQLMLSALGLIAMPDLASLDLAALTLAVALLTVAALVVAITLGVVQAGQGSAPHPLRAIDPSTLLSQSDPGAAGHPRPRAPGVVRAV</sequence>
<dbReference type="AlphaFoldDB" id="A0A511ABJ5"/>
<gene>
    <name evidence="3" type="ORF">MAE01_05520</name>
</gene>
<dbReference type="InterPro" id="IPR045635">
    <property type="entry name" value="DUF6412"/>
</dbReference>
<dbReference type="Pfam" id="PF19950">
    <property type="entry name" value="DUF6412"/>
    <property type="match status" value="1"/>
</dbReference>
<accession>A0A511ABJ5</accession>
<keyword evidence="2" id="KW-0472">Membrane</keyword>
<evidence type="ECO:0000256" key="1">
    <source>
        <dbReference type="SAM" id="MobiDB-lite"/>
    </source>
</evidence>
<dbReference type="EMBL" id="BJUW01000002">
    <property type="protein sequence ID" value="GEK85376.1"/>
    <property type="molecule type" value="Genomic_DNA"/>
</dbReference>
<proteinExistence type="predicted"/>
<evidence type="ECO:0000313" key="3">
    <source>
        <dbReference type="EMBL" id="GEK85376.1"/>
    </source>
</evidence>
<reference evidence="3 4" key="1">
    <citation type="submission" date="2019-07" db="EMBL/GenBank/DDBJ databases">
        <title>Whole genome shotgun sequence of Microbacterium aerolatum NBRC 103071.</title>
        <authorList>
            <person name="Hosoyama A."/>
            <person name="Uohara A."/>
            <person name="Ohji S."/>
            <person name="Ichikawa N."/>
        </authorList>
    </citation>
    <scope>NUCLEOTIDE SEQUENCE [LARGE SCALE GENOMIC DNA]</scope>
    <source>
        <strain evidence="3 4">NBRC 103071</strain>
    </source>
</reference>
<evidence type="ECO:0000256" key="2">
    <source>
        <dbReference type="SAM" id="Phobius"/>
    </source>
</evidence>
<dbReference type="Proteomes" id="UP000321225">
    <property type="component" value="Unassembled WGS sequence"/>
</dbReference>